<keyword evidence="6" id="KW-1185">Reference proteome</keyword>
<evidence type="ECO:0000313" key="5">
    <source>
        <dbReference type="EMBL" id="KAL1840823.1"/>
    </source>
</evidence>
<dbReference type="Proteomes" id="UP001583172">
    <property type="component" value="Unassembled WGS sequence"/>
</dbReference>
<dbReference type="Gene3D" id="1.10.1280.10">
    <property type="entry name" value="Di-copper center containing domain from catechol oxidase"/>
    <property type="match status" value="1"/>
</dbReference>
<gene>
    <name evidence="5" type="ORF">VTJ49DRAFT_7722</name>
</gene>
<dbReference type="PRINTS" id="PR00092">
    <property type="entry name" value="TYROSINASE"/>
</dbReference>
<dbReference type="EMBL" id="JAZGSY010000098">
    <property type="protein sequence ID" value="KAL1840823.1"/>
    <property type="molecule type" value="Genomic_DNA"/>
</dbReference>
<keyword evidence="1" id="KW-0479">Metal-binding</keyword>
<dbReference type="Pfam" id="PF00264">
    <property type="entry name" value="Tyrosinase"/>
    <property type="match status" value="1"/>
</dbReference>
<keyword evidence="2" id="KW-0560">Oxidoreductase</keyword>
<evidence type="ECO:0000259" key="4">
    <source>
        <dbReference type="PROSITE" id="PS00497"/>
    </source>
</evidence>
<name>A0ABR3VGP0_HUMIN</name>
<dbReference type="SUPFAM" id="SSF48056">
    <property type="entry name" value="Di-copper centre-containing domain"/>
    <property type="match status" value="1"/>
</dbReference>
<feature type="domain" description="Tyrosinase copper-binding" evidence="4">
    <location>
        <begin position="124"/>
        <end position="141"/>
    </location>
</feature>
<dbReference type="PANTHER" id="PTHR11474:SF125">
    <property type="entry name" value="N-ACETYL-6-HYDROXYTRYPTOPHAN OXIDASE IVOB-RELATED"/>
    <property type="match status" value="1"/>
</dbReference>
<reference evidence="5 6" key="1">
    <citation type="journal article" date="2024" name="Commun. Biol.">
        <title>Comparative genomic analysis of thermophilic fungi reveals convergent evolutionary adaptations and gene losses.</title>
        <authorList>
            <person name="Steindorff A.S."/>
            <person name="Aguilar-Pontes M.V."/>
            <person name="Robinson A.J."/>
            <person name="Andreopoulos B."/>
            <person name="LaButti K."/>
            <person name="Kuo A."/>
            <person name="Mondo S."/>
            <person name="Riley R."/>
            <person name="Otillar R."/>
            <person name="Haridas S."/>
            <person name="Lipzen A."/>
            <person name="Grimwood J."/>
            <person name="Schmutz J."/>
            <person name="Clum A."/>
            <person name="Reid I.D."/>
            <person name="Moisan M.C."/>
            <person name="Butler G."/>
            <person name="Nguyen T.T.M."/>
            <person name="Dewar K."/>
            <person name="Conant G."/>
            <person name="Drula E."/>
            <person name="Henrissat B."/>
            <person name="Hansel C."/>
            <person name="Singer S."/>
            <person name="Hutchinson M.I."/>
            <person name="de Vries R.P."/>
            <person name="Natvig D.O."/>
            <person name="Powell A.J."/>
            <person name="Tsang A."/>
            <person name="Grigoriev I.V."/>
        </authorList>
    </citation>
    <scope>NUCLEOTIDE SEQUENCE [LARGE SCALE GENOMIC DNA]</scope>
    <source>
        <strain evidence="5 6">CBS 620.91</strain>
    </source>
</reference>
<accession>A0ABR3VGP0</accession>
<comment type="caution">
    <text evidence="5">The sequence shown here is derived from an EMBL/GenBank/DDBJ whole genome shotgun (WGS) entry which is preliminary data.</text>
</comment>
<dbReference type="InterPro" id="IPR008922">
    <property type="entry name" value="Di-copper_centre_dom_sf"/>
</dbReference>
<evidence type="ECO:0000256" key="3">
    <source>
        <dbReference type="SAM" id="SignalP"/>
    </source>
</evidence>
<keyword evidence="3" id="KW-0732">Signal</keyword>
<proteinExistence type="predicted"/>
<feature type="chain" id="PRO_5045477667" description="Tyrosinase copper-binding domain-containing protein" evidence="3">
    <location>
        <begin position="21"/>
        <end position="397"/>
    </location>
</feature>
<feature type="signal peptide" evidence="3">
    <location>
        <begin position="1"/>
        <end position="20"/>
    </location>
</feature>
<evidence type="ECO:0000256" key="2">
    <source>
        <dbReference type="ARBA" id="ARBA00023002"/>
    </source>
</evidence>
<dbReference type="PROSITE" id="PS00497">
    <property type="entry name" value="TYROSINASE_1"/>
    <property type="match status" value="1"/>
</dbReference>
<sequence length="397" mass="44336">MAPLKTYLLSLLLTASPLLAHKRDLPIPEFTQEEIDSGAALRELNRIAGANAHRLFGNNCSPATVKIRREWRALSKPERRQFIAAVKCIMAKPNTVLSQDEVPGAKSLYDAIVWAHADRSGYMHMSGNFLVFHRYYLHTYERELALCGWDQGLPYWEWGLDVDAPHLSPVFDGSDTSLGSDGAFIPNRPPRVLDFIGFDEPTIIPPGTGGGCVMKGPFSDMVVRLGPIDVLPGEPIPSHPEEGREENPRCLERDLNADPLRRWNTFRNVTELILGYRTIREFQGTLDGDPRVTRESMGAHSGGHEAIGGIAVNPMLSPYDPAFWLTHNMLERVYWIWQLLDFKNRQGVHGTGTFLNMPPSANVTVEDELDLSPHNGPVKIKDLMNSLSGAPLCYVYV</sequence>
<evidence type="ECO:0000313" key="6">
    <source>
        <dbReference type="Proteomes" id="UP001583172"/>
    </source>
</evidence>
<dbReference type="InterPro" id="IPR002227">
    <property type="entry name" value="Tyrosinase_Cu-bd"/>
</dbReference>
<dbReference type="PANTHER" id="PTHR11474">
    <property type="entry name" value="TYROSINASE FAMILY MEMBER"/>
    <property type="match status" value="1"/>
</dbReference>
<evidence type="ECO:0000256" key="1">
    <source>
        <dbReference type="ARBA" id="ARBA00022723"/>
    </source>
</evidence>
<dbReference type="InterPro" id="IPR050316">
    <property type="entry name" value="Tyrosinase/Hemocyanin"/>
</dbReference>
<protein>
    <recommendedName>
        <fullName evidence="4">Tyrosinase copper-binding domain-containing protein</fullName>
    </recommendedName>
</protein>
<organism evidence="5 6">
    <name type="scientific">Humicola insolens</name>
    <name type="common">Soft-rot fungus</name>
    <dbReference type="NCBI Taxonomy" id="85995"/>
    <lineage>
        <taxon>Eukaryota</taxon>
        <taxon>Fungi</taxon>
        <taxon>Dikarya</taxon>
        <taxon>Ascomycota</taxon>
        <taxon>Pezizomycotina</taxon>
        <taxon>Sordariomycetes</taxon>
        <taxon>Sordariomycetidae</taxon>
        <taxon>Sordariales</taxon>
        <taxon>Chaetomiaceae</taxon>
        <taxon>Mycothermus</taxon>
    </lineage>
</organism>